<keyword evidence="7" id="KW-1185">Reference proteome</keyword>
<evidence type="ECO:0000313" key="7">
    <source>
        <dbReference type="Proteomes" id="UP000005096"/>
    </source>
</evidence>
<dbReference type="STRING" id="584708.Apau_1879"/>
<feature type="domain" description="Peptidase M16 C-terminal" evidence="5">
    <location>
        <begin position="666"/>
        <end position="840"/>
    </location>
</feature>
<dbReference type="Proteomes" id="UP000005096">
    <property type="component" value="Chromosome"/>
</dbReference>
<dbReference type="Gene3D" id="3.30.830.10">
    <property type="entry name" value="Metalloenzyme, LuxS/M16 peptidase-like"/>
    <property type="match status" value="4"/>
</dbReference>
<organism evidence="6 7">
    <name type="scientific">Aminomonas paucivorans DSM 12260</name>
    <dbReference type="NCBI Taxonomy" id="584708"/>
    <lineage>
        <taxon>Bacteria</taxon>
        <taxon>Thermotogati</taxon>
        <taxon>Synergistota</taxon>
        <taxon>Synergistia</taxon>
        <taxon>Synergistales</taxon>
        <taxon>Synergistaceae</taxon>
        <taxon>Aminomonas</taxon>
    </lineage>
</organism>
<evidence type="ECO:0000256" key="3">
    <source>
        <dbReference type="SAM" id="SignalP"/>
    </source>
</evidence>
<dbReference type="Pfam" id="PF05193">
    <property type="entry name" value="Peptidase_M16_C"/>
    <property type="match status" value="2"/>
</dbReference>
<evidence type="ECO:0000259" key="4">
    <source>
        <dbReference type="Pfam" id="PF00675"/>
    </source>
</evidence>
<dbReference type="InterPro" id="IPR007863">
    <property type="entry name" value="Peptidase_M16_C"/>
</dbReference>
<dbReference type="HOGENOM" id="CLU_007487_1_1_0"/>
<dbReference type="AlphaFoldDB" id="E3CW38"/>
<dbReference type="InterPro" id="IPR050361">
    <property type="entry name" value="MPP/UQCRC_Complex"/>
</dbReference>
<dbReference type="GO" id="GO:0004222">
    <property type="term" value="F:metalloendopeptidase activity"/>
    <property type="evidence" value="ECO:0007669"/>
    <property type="project" value="InterPro"/>
</dbReference>
<evidence type="ECO:0000259" key="5">
    <source>
        <dbReference type="Pfam" id="PF05193"/>
    </source>
</evidence>
<protein>
    <submittedName>
        <fullName evidence="6">Peptidase M16 domain protein</fullName>
    </submittedName>
</protein>
<dbReference type="InterPro" id="IPR011765">
    <property type="entry name" value="Pept_M16_N"/>
</dbReference>
<evidence type="ECO:0000256" key="1">
    <source>
        <dbReference type="ARBA" id="ARBA00007261"/>
    </source>
</evidence>
<dbReference type="PaxDb" id="584708-Apau_1879"/>
<dbReference type="eggNOG" id="COG0612">
    <property type="taxonomic scope" value="Bacteria"/>
</dbReference>
<dbReference type="PANTHER" id="PTHR11851:SF49">
    <property type="entry name" value="MITOCHONDRIAL-PROCESSING PEPTIDASE SUBUNIT ALPHA"/>
    <property type="match status" value="1"/>
</dbReference>
<dbReference type="Pfam" id="PF00675">
    <property type="entry name" value="Peptidase_M16"/>
    <property type="match status" value="1"/>
</dbReference>
<sequence length="914" mass="100237">MKPIRFPRPASWLGALLLLWSLAAGAVAAPLPGGAVAGPRMGGVAEYRFPNGLTTLIVSDFSKPTVTVNAVHRVGSALEGDGEKGLAHLLEHLLFKGTPSHPDIPKEIAARGGRANGNTWADRTCYFEVLPATAENLDWALSLEAERMSRGRITPELLDKERGVVLNEMEMGENDPTATLMDRMASVAYDWHGYGGSTIGNPGDLKSVTHREVVDFYRRHMRPDTATIVVAGAVDEAAALGAVAKHFAPLPKAPGQPPAGRSREVGQDGDRAVTLSRKGEVQALGLLYHGPAVSEPDAAAFDLALGVLGDAPSGRLYRRLVEKGLASSVWAASFGFRDPSGPAFVMAQVPRDRSLDAAQKVLLETVEGFAQDPPSEEELGRARERILLYLDSEFADLDRFALGLSEWIARGDWRLFFLYRDRIARATGEDLVRAARRYLVAENRTLGRFVPVDRPLRVVVSQPRPLEATLSTFVLSQEPKLGASFDVSCAALDRSVTRVEVAPGLKGAFFPRKTRGGMVSLRLSLHLGTPESLAGRVAVGEFLAGMLDRGTARHSREQIQQLFDRLRATVSFWGGADQVGVFVLVPEEHLEETLALVAECLKEPALDPREVEVLRRETLAALDESRDDPGSRAWDRLERIFAPYPAGDVRRPLSLEEKAEGTRVIDVPDLRDFHRTFYGLSVGEVAAVGPFEPERMKDLLSRHFGAWRAATPFVRAMRPFEEVPPRRETLRVEDKPNAVVAASAPVKILRGDRDYPDLWVAATVLGGGWLDSRLATRIRHTEGTSYGVRLSLEASNLDDFGRWNFTAITGPRNVPLVERAFFEELQRALKDGFTPEEVARGTSYLLEGMKVDRSRDAALAGLLARDLFLGRTFAWTEELEARLRAVTPESALAALRRHLDPRSFSVVLAGDLKP</sequence>
<accession>E3CW38</accession>
<gene>
    <name evidence="6" type="ORF">Apau_1879</name>
</gene>
<dbReference type="RefSeq" id="WP_006301525.1">
    <property type="nucleotide sequence ID" value="NZ_CM001022.1"/>
</dbReference>
<dbReference type="InterPro" id="IPR011249">
    <property type="entry name" value="Metalloenz_LuxS/M16"/>
</dbReference>
<evidence type="ECO:0000256" key="2">
    <source>
        <dbReference type="RuleBase" id="RU004447"/>
    </source>
</evidence>
<evidence type="ECO:0000313" key="6">
    <source>
        <dbReference type="EMBL" id="EFQ24293.1"/>
    </source>
</evidence>
<dbReference type="GO" id="GO:0006508">
    <property type="term" value="P:proteolysis"/>
    <property type="evidence" value="ECO:0007669"/>
    <property type="project" value="InterPro"/>
</dbReference>
<dbReference type="OrthoDB" id="9811314at2"/>
<proteinExistence type="inferred from homology"/>
<comment type="similarity">
    <text evidence="1 2">Belongs to the peptidase M16 family.</text>
</comment>
<dbReference type="SUPFAM" id="SSF63411">
    <property type="entry name" value="LuxS/MPP-like metallohydrolase"/>
    <property type="match status" value="4"/>
</dbReference>
<dbReference type="PANTHER" id="PTHR11851">
    <property type="entry name" value="METALLOPROTEASE"/>
    <property type="match status" value="1"/>
</dbReference>
<feature type="domain" description="Peptidase M16 N-terminal" evidence="4">
    <location>
        <begin position="57"/>
        <end position="199"/>
    </location>
</feature>
<dbReference type="PROSITE" id="PS00143">
    <property type="entry name" value="INSULINASE"/>
    <property type="match status" value="1"/>
</dbReference>
<feature type="domain" description="Peptidase M16 C-terminal" evidence="5">
    <location>
        <begin position="207"/>
        <end position="385"/>
    </location>
</feature>
<name>E3CW38_9BACT</name>
<dbReference type="GO" id="GO:0046872">
    <property type="term" value="F:metal ion binding"/>
    <property type="evidence" value="ECO:0007669"/>
    <property type="project" value="InterPro"/>
</dbReference>
<reference evidence="6 7" key="1">
    <citation type="journal article" date="2010" name="Stand. Genomic Sci.">
        <title>Non-contiguous finished genome sequence of Aminomonas paucivorans type strain (GLU-3).</title>
        <authorList>
            <person name="Pitluck S."/>
            <person name="Yasawong M."/>
            <person name="Held B."/>
            <person name="Lapidus A."/>
            <person name="Nolan M."/>
            <person name="Copeland A."/>
            <person name="Lucas S."/>
            <person name="Del Rio T.G."/>
            <person name="Tice H."/>
            <person name="Cheng J.F."/>
            <person name="Chertkov O."/>
            <person name="Goodwin L."/>
            <person name="Tapia R."/>
            <person name="Han C."/>
            <person name="Liolios K."/>
            <person name="Ivanova N."/>
            <person name="Mavromatis K."/>
            <person name="Ovchinnikova G."/>
            <person name="Pati A."/>
            <person name="Chen A."/>
            <person name="Palaniappan K."/>
            <person name="Land M."/>
            <person name="Hauser L."/>
            <person name="Chang Y.J."/>
            <person name="Jeffries C.D."/>
            <person name="Pukall R."/>
            <person name="Spring S."/>
            <person name="Rohde M."/>
            <person name="Sikorski J."/>
            <person name="Goker M."/>
            <person name="Woyke T."/>
            <person name="Bristow J."/>
            <person name="Eisen J.A."/>
            <person name="Markowitz V."/>
            <person name="Hugenholtz P."/>
            <person name="Kyrpides N.C."/>
            <person name="Klenk H.P."/>
        </authorList>
    </citation>
    <scope>NUCLEOTIDE SEQUENCE [LARGE SCALE GENOMIC DNA]</scope>
    <source>
        <strain evidence="6 7">DSM 12260</strain>
    </source>
</reference>
<feature type="signal peptide" evidence="3">
    <location>
        <begin position="1"/>
        <end position="28"/>
    </location>
</feature>
<dbReference type="InterPro" id="IPR001431">
    <property type="entry name" value="Pept_M16_Zn_BS"/>
</dbReference>
<dbReference type="EMBL" id="CM001022">
    <property type="protein sequence ID" value="EFQ24293.1"/>
    <property type="molecule type" value="Genomic_DNA"/>
</dbReference>
<feature type="chain" id="PRO_5003167886" evidence="3">
    <location>
        <begin position="29"/>
        <end position="914"/>
    </location>
</feature>
<keyword evidence="3" id="KW-0732">Signal</keyword>